<dbReference type="Proteomes" id="UP000799750">
    <property type="component" value="Unassembled WGS sequence"/>
</dbReference>
<reference evidence="1" key="1">
    <citation type="journal article" date="2020" name="Stud. Mycol.">
        <title>101 Dothideomycetes genomes: a test case for predicting lifestyles and emergence of pathogens.</title>
        <authorList>
            <person name="Haridas S."/>
            <person name="Albert R."/>
            <person name="Binder M."/>
            <person name="Bloem J."/>
            <person name="Labutti K."/>
            <person name="Salamov A."/>
            <person name="Andreopoulos B."/>
            <person name="Baker S."/>
            <person name="Barry K."/>
            <person name="Bills G."/>
            <person name="Bluhm B."/>
            <person name="Cannon C."/>
            <person name="Castanera R."/>
            <person name="Culley D."/>
            <person name="Daum C."/>
            <person name="Ezra D."/>
            <person name="Gonzalez J."/>
            <person name="Henrissat B."/>
            <person name="Kuo A."/>
            <person name="Liang C."/>
            <person name="Lipzen A."/>
            <person name="Lutzoni F."/>
            <person name="Magnuson J."/>
            <person name="Mondo S."/>
            <person name="Nolan M."/>
            <person name="Ohm R."/>
            <person name="Pangilinan J."/>
            <person name="Park H.-J."/>
            <person name="Ramirez L."/>
            <person name="Alfaro M."/>
            <person name="Sun H."/>
            <person name="Tritt A."/>
            <person name="Yoshinaga Y."/>
            <person name="Zwiers L.-H."/>
            <person name="Turgeon B."/>
            <person name="Goodwin S."/>
            <person name="Spatafora J."/>
            <person name="Crous P."/>
            <person name="Grigoriev I."/>
        </authorList>
    </citation>
    <scope>NUCLEOTIDE SEQUENCE</scope>
    <source>
        <strain evidence="1">CBS 269.34</strain>
    </source>
</reference>
<name>A0A6A6R3Y5_9PEZI</name>
<proteinExistence type="predicted"/>
<dbReference type="EMBL" id="MU004185">
    <property type="protein sequence ID" value="KAF2498463.1"/>
    <property type="molecule type" value="Genomic_DNA"/>
</dbReference>
<organism evidence="1 2">
    <name type="scientific">Lophium mytilinum</name>
    <dbReference type="NCBI Taxonomy" id="390894"/>
    <lineage>
        <taxon>Eukaryota</taxon>
        <taxon>Fungi</taxon>
        <taxon>Dikarya</taxon>
        <taxon>Ascomycota</taxon>
        <taxon>Pezizomycotina</taxon>
        <taxon>Dothideomycetes</taxon>
        <taxon>Pleosporomycetidae</taxon>
        <taxon>Mytilinidiales</taxon>
        <taxon>Mytilinidiaceae</taxon>
        <taxon>Lophium</taxon>
    </lineage>
</organism>
<protein>
    <submittedName>
        <fullName evidence="1">Uncharacterized protein</fullName>
    </submittedName>
</protein>
<evidence type="ECO:0000313" key="1">
    <source>
        <dbReference type="EMBL" id="KAF2498463.1"/>
    </source>
</evidence>
<evidence type="ECO:0000313" key="2">
    <source>
        <dbReference type="Proteomes" id="UP000799750"/>
    </source>
</evidence>
<dbReference type="AlphaFoldDB" id="A0A6A6R3Y5"/>
<keyword evidence="2" id="KW-1185">Reference proteome</keyword>
<gene>
    <name evidence="1" type="ORF">BU16DRAFT_295261</name>
</gene>
<accession>A0A6A6R3Y5</accession>
<sequence>MPECISVNCGDALREQKGRGKRTDGGLHLAQLTSTPRPQSCVVEIGPRKPTKICREGNGRLHERLSFNGGYLGGSVREASTSIWLVLGRVILVNHLKMRFRSCHHQHMSVQGLCVVEVSQCRRRLMGREGRTGVTERESLYVELRGAAERQANQERICTKSNLIGTTYILWNWMR</sequence>